<dbReference type="Proteomes" id="UP000271098">
    <property type="component" value="Unassembled WGS sequence"/>
</dbReference>
<dbReference type="EMBL" id="UYRT01001467">
    <property type="protein sequence ID" value="VDK29697.1"/>
    <property type="molecule type" value="Genomic_DNA"/>
</dbReference>
<reference evidence="1 2" key="2">
    <citation type="submission" date="2018-11" db="EMBL/GenBank/DDBJ databases">
        <authorList>
            <consortium name="Pathogen Informatics"/>
        </authorList>
    </citation>
    <scope>NUCLEOTIDE SEQUENCE [LARGE SCALE GENOMIC DNA]</scope>
</reference>
<proteinExistence type="predicted"/>
<protein>
    <submittedName>
        <fullName evidence="3">WAPL domain-containing protein</fullName>
    </submittedName>
</protein>
<evidence type="ECO:0000313" key="1">
    <source>
        <dbReference type="EMBL" id="VDK29697.1"/>
    </source>
</evidence>
<accession>A0A183CXR8</accession>
<evidence type="ECO:0000313" key="2">
    <source>
        <dbReference type="Proteomes" id="UP000271098"/>
    </source>
</evidence>
<dbReference type="AlphaFoldDB" id="A0A183CXR8"/>
<keyword evidence="2" id="KW-1185">Reference proteome</keyword>
<organism evidence="3">
    <name type="scientific">Gongylonema pulchrum</name>
    <dbReference type="NCBI Taxonomy" id="637853"/>
    <lineage>
        <taxon>Eukaryota</taxon>
        <taxon>Metazoa</taxon>
        <taxon>Ecdysozoa</taxon>
        <taxon>Nematoda</taxon>
        <taxon>Chromadorea</taxon>
        <taxon>Rhabditida</taxon>
        <taxon>Spirurina</taxon>
        <taxon>Spiruromorpha</taxon>
        <taxon>Spiruroidea</taxon>
        <taxon>Gongylonematidae</taxon>
        <taxon>Gongylonema</taxon>
    </lineage>
</organism>
<reference evidence="3" key="1">
    <citation type="submission" date="2016-06" db="UniProtKB">
        <authorList>
            <consortium name="WormBaseParasite"/>
        </authorList>
    </citation>
    <scope>IDENTIFICATION</scope>
</reference>
<evidence type="ECO:0000313" key="3">
    <source>
        <dbReference type="WBParaSite" id="GPUH_0000125901-mRNA-1"/>
    </source>
</evidence>
<gene>
    <name evidence="1" type="ORF">GPUH_LOCUS1259</name>
</gene>
<dbReference type="WBParaSite" id="GPUH_0000125901-mRNA-1">
    <property type="protein sequence ID" value="GPUH_0000125901-mRNA-1"/>
    <property type="gene ID" value="GPUH_0000125901"/>
</dbReference>
<sequence length="102" mass="11490">MRPWLDDRTQLADRDGFSSFDPLANGIDRDIIEDVEERRVITELVDTGGAVASSCLTLRNCSERQLAEFSMCSQRCFDEEQQATSALLSSVVQALKLENIQY</sequence>
<name>A0A183CXR8_9BILA</name>